<protein>
    <submittedName>
        <fullName evidence="1">Uncharacterized protein</fullName>
    </submittedName>
</protein>
<dbReference type="EMBL" id="MEHA01000058">
    <property type="protein sequence ID" value="ODR33662.1"/>
    <property type="molecule type" value="Genomic_DNA"/>
</dbReference>
<dbReference type="EMBL" id="MEHD01000049">
    <property type="protein sequence ID" value="ODR46521.1"/>
    <property type="molecule type" value="Genomic_DNA"/>
</dbReference>
<keyword evidence="4" id="KW-1185">Reference proteome</keyword>
<sequence length="72" mass="8764">MNMCTVREIREAIQEDCRSQRDMESTEIDRVFQTLPFSQERDLFDKPPMPKRPYRRKKKRYRQTLTAATILL</sequence>
<evidence type="ECO:0000313" key="4">
    <source>
        <dbReference type="Proteomes" id="UP000094869"/>
    </source>
</evidence>
<accession>A0A1E3U585</accession>
<gene>
    <name evidence="1" type="ORF">BEI59_36355</name>
    <name evidence="2" type="ORF">BEI63_27375</name>
</gene>
<organism evidence="1 3">
    <name type="scientific">Eisenbergiella tayi</name>
    <dbReference type="NCBI Taxonomy" id="1432052"/>
    <lineage>
        <taxon>Bacteria</taxon>
        <taxon>Bacillati</taxon>
        <taxon>Bacillota</taxon>
        <taxon>Clostridia</taxon>
        <taxon>Lachnospirales</taxon>
        <taxon>Lachnospiraceae</taxon>
        <taxon>Eisenbergiella</taxon>
    </lineage>
</organism>
<evidence type="ECO:0000313" key="2">
    <source>
        <dbReference type="EMBL" id="ODR46521.1"/>
    </source>
</evidence>
<dbReference type="Proteomes" id="UP000094271">
    <property type="component" value="Unassembled WGS sequence"/>
</dbReference>
<dbReference type="Proteomes" id="UP000094869">
    <property type="component" value="Unassembled WGS sequence"/>
</dbReference>
<evidence type="ECO:0000313" key="3">
    <source>
        <dbReference type="Proteomes" id="UP000094271"/>
    </source>
</evidence>
<evidence type="ECO:0000313" key="1">
    <source>
        <dbReference type="EMBL" id="ODR33662.1"/>
    </source>
</evidence>
<name>A0A1E3U585_9FIRM</name>
<comment type="caution">
    <text evidence="1">The sequence shown here is derived from an EMBL/GenBank/DDBJ whole genome shotgun (WGS) entry which is preliminary data.</text>
</comment>
<reference evidence="1 3" key="2">
    <citation type="submission" date="2016-08" db="EMBL/GenBank/DDBJ databases">
        <authorList>
            <person name="Seilhamer J.J."/>
        </authorList>
    </citation>
    <scope>NUCLEOTIDE SEQUENCE [LARGE SCALE GENOMIC DNA]</scope>
    <source>
        <strain evidence="1 3">NML150140-1</strain>
    </source>
</reference>
<proteinExistence type="predicted"/>
<dbReference type="AlphaFoldDB" id="A0A1E3U585"/>
<reference evidence="2 4" key="1">
    <citation type="submission" date="2016-08" db="EMBL/GenBank/DDBJ databases">
        <title>Characterization of Isolates of Eisenbergiella tayi Derived from Blood Cultures, Using Whole Genome Sequencing.</title>
        <authorList>
            <person name="Bernier A.-M."/>
            <person name="Burdz T."/>
            <person name="Wiebe D."/>
            <person name="Bernard K."/>
        </authorList>
    </citation>
    <scope>NUCLEOTIDE SEQUENCE [LARGE SCALE GENOMIC DNA]</scope>
    <source>
        <strain evidence="2 4">NML120146</strain>
    </source>
</reference>